<evidence type="ECO:0000313" key="2">
    <source>
        <dbReference type="EMBL" id="OHA96092.1"/>
    </source>
</evidence>
<dbReference type="PROSITE" id="PS51831">
    <property type="entry name" value="HD"/>
    <property type="match status" value="1"/>
</dbReference>
<dbReference type="CDD" id="cd00077">
    <property type="entry name" value="HDc"/>
    <property type="match status" value="1"/>
</dbReference>
<dbReference type="Gene3D" id="1.10.3210.50">
    <property type="match status" value="1"/>
</dbReference>
<comment type="caution">
    <text evidence="2">The sequence shown here is derived from an EMBL/GenBank/DDBJ whole genome shotgun (WGS) entry which is preliminary data.</text>
</comment>
<dbReference type="SUPFAM" id="SSF109604">
    <property type="entry name" value="HD-domain/PDEase-like"/>
    <property type="match status" value="1"/>
</dbReference>
<organism evidence="2 3">
    <name type="scientific">Candidatus Zambryskibacteria bacterium RIFCSPHIGHO2_02_FULL_43_14</name>
    <dbReference type="NCBI Taxonomy" id="1802748"/>
    <lineage>
        <taxon>Bacteria</taxon>
        <taxon>Candidatus Zambryskiibacteriota</taxon>
    </lineage>
</organism>
<dbReference type="SMART" id="SM00471">
    <property type="entry name" value="HDc"/>
    <property type="match status" value="1"/>
</dbReference>
<dbReference type="InterPro" id="IPR006674">
    <property type="entry name" value="HD_domain"/>
</dbReference>
<dbReference type="Proteomes" id="UP000178175">
    <property type="component" value="Unassembled WGS sequence"/>
</dbReference>
<dbReference type="EMBL" id="MHVR01000011">
    <property type="protein sequence ID" value="OHA96092.1"/>
    <property type="molecule type" value="Genomic_DNA"/>
</dbReference>
<proteinExistence type="predicted"/>
<dbReference type="PANTHER" id="PTHR33594:SF1">
    <property type="entry name" value="HD_PDEASE DOMAIN-CONTAINING PROTEIN"/>
    <property type="match status" value="1"/>
</dbReference>
<evidence type="ECO:0000313" key="3">
    <source>
        <dbReference type="Proteomes" id="UP000178175"/>
    </source>
</evidence>
<reference evidence="2 3" key="1">
    <citation type="journal article" date="2016" name="Nat. Commun.">
        <title>Thousands of microbial genomes shed light on interconnected biogeochemical processes in an aquifer system.</title>
        <authorList>
            <person name="Anantharaman K."/>
            <person name="Brown C.T."/>
            <person name="Hug L.A."/>
            <person name="Sharon I."/>
            <person name="Castelle C.J."/>
            <person name="Probst A.J."/>
            <person name="Thomas B.C."/>
            <person name="Singh A."/>
            <person name="Wilkins M.J."/>
            <person name="Karaoz U."/>
            <person name="Brodie E.L."/>
            <person name="Williams K.H."/>
            <person name="Hubbard S.S."/>
            <person name="Banfield J.F."/>
        </authorList>
    </citation>
    <scope>NUCLEOTIDE SEQUENCE [LARGE SCALE GENOMIC DNA]</scope>
</reference>
<name>A0A1G2TG01_9BACT</name>
<protein>
    <recommendedName>
        <fullName evidence="1">HD domain-containing protein</fullName>
    </recommendedName>
</protein>
<accession>A0A1G2TG01</accession>
<dbReference type="Pfam" id="PF01966">
    <property type="entry name" value="HD"/>
    <property type="match status" value="1"/>
</dbReference>
<dbReference type="AlphaFoldDB" id="A0A1G2TG01"/>
<dbReference type="PANTHER" id="PTHR33594">
    <property type="entry name" value="SUPERFAMILY HYDROLASE, PUTATIVE (AFU_ORTHOLOGUE AFUA_1G03035)-RELATED"/>
    <property type="match status" value="1"/>
</dbReference>
<feature type="domain" description="HD" evidence="1">
    <location>
        <begin position="25"/>
        <end position="130"/>
    </location>
</feature>
<sequence>MNFLLKEQLINIAKEKIPKNDPSHDINHTLRVLAISEKIATAENADFDIIVPSALFHDVISYPKNHHKRLHSSKESAEFAKRILKNIESFPKDKIEKVYESINLCSFTKGLKPNFLEGKILQDADSIEATGAVSIMRTFSSAGIMNKTFYDVLDPFCKKREPNDNKYALDLFFTRLLVVQSRLHTKSAKNIVKKRVSFLKVFLKELKAELLENI</sequence>
<gene>
    <name evidence="2" type="ORF">A3C70_02640</name>
</gene>
<dbReference type="InterPro" id="IPR003607">
    <property type="entry name" value="HD/PDEase_dom"/>
</dbReference>
<evidence type="ECO:0000259" key="1">
    <source>
        <dbReference type="PROSITE" id="PS51831"/>
    </source>
</evidence>